<dbReference type="eggNOG" id="KOG1150">
    <property type="taxonomic scope" value="Eukaryota"/>
</dbReference>
<organism evidence="3 4">
    <name type="scientific">Pneumocystis jirovecii (strain RU7)</name>
    <name type="common">Human pneumocystis pneumonia agent</name>
    <dbReference type="NCBI Taxonomy" id="1408657"/>
    <lineage>
        <taxon>Eukaryota</taxon>
        <taxon>Fungi</taxon>
        <taxon>Dikarya</taxon>
        <taxon>Ascomycota</taxon>
        <taxon>Taphrinomycotina</taxon>
        <taxon>Pneumocystomycetes</taxon>
        <taxon>Pneumocystaceae</taxon>
        <taxon>Pneumocystis</taxon>
    </lineage>
</organism>
<feature type="domain" description="J" evidence="2">
    <location>
        <begin position="34"/>
        <end position="98"/>
    </location>
</feature>
<feature type="region of interest" description="Disordered" evidence="1">
    <location>
        <begin position="148"/>
        <end position="208"/>
    </location>
</feature>
<keyword evidence="4" id="KW-1185">Reference proteome</keyword>
<dbReference type="OrthoDB" id="342454at2759"/>
<accession>A0A0W4ZTF2</accession>
<dbReference type="STRING" id="1408657.A0A0W4ZTF2"/>
<protein>
    <recommendedName>
        <fullName evidence="2">J domain-containing protein</fullName>
    </recommendedName>
</protein>
<name>A0A0W4ZTF2_PNEJ7</name>
<evidence type="ECO:0000256" key="1">
    <source>
        <dbReference type="SAM" id="MobiDB-lite"/>
    </source>
</evidence>
<dbReference type="InterPro" id="IPR036869">
    <property type="entry name" value="J_dom_sf"/>
</dbReference>
<dbReference type="EMBL" id="LFWA01000004">
    <property type="protein sequence ID" value="KTW31659.1"/>
    <property type="molecule type" value="Genomic_DNA"/>
</dbReference>
<dbReference type="PROSITE" id="PS50076">
    <property type="entry name" value="DNAJ_2"/>
    <property type="match status" value="1"/>
</dbReference>
<dbReference type="SMART" id="SM00271">
    <property type="entry name" value="DnaJ"/>
    <property type="match status" value="1"/>
</dbReference>
<proteinExistence type="predicted"/>
<dbReference type="GeneID" id="28939439"/>
<dbReference type="PANTHER" id="PTHR46620">
    <property type="entry name" value="J DOMAIN-CONTAINING PROTEIN SPF31"/>
    <property type="match status" value="1"/>
</dbReference>
<dbReference type="Proteomes" id="UP000053447">
    <property type="component" value="Unassembled WGS sequence"/>
</dbReference>
<dbReference type="InterPro" id="IPR001623">
    <property type="entry name" value="DnaJ_domain"/>
</dbReference>
<dbReference type="VEuPathDB" id="FungiDB:T551_00920"/>
<evidence type="ECO:0000313" key="4">
    <source>
        <dbReference type="Proteomes" id="UP000053447"/>
    </source>
</evidence>
<gene>
    <name evidence="3" type="ORF">T551_00920</name>
</gene>
<evidence type="ECO:0000259" key="2">
    <source>
        <dbReference type="PROSITE" id="PS50076"/>
    </source>
</evidence>
<evidence type="ECO:0000313" key="3">
    <source>
        <dbReference type="EMBL" id="KTW31659.1"/>
    </source>
</evidence>
<dbReference type="PRINTS" id="PR00625">
    <property type="entry name" value="JDOMAIN"/>
</dbReference>
<reference evidence="4" key="1">
    <citation type="journal article" date="2016" name="Nat. Commun.">
        <title>Genome analysis of three Pneumocystis species reveals adaptation mechanisms to life exclusively in mammalian hosts.</title>
        <authorList>
            <person name="Ma L."/>
            <person name="Chen Z."/>
            <person name="Huang D.W."/>
            <person name="Kutty G."/>
            <person name="Ishihara M."/>
            <person name="Wang H."/>
            <person name="Abouelleil A."/>
            <person name="Bishop L."/>
            <person name="Davey E."/>
            <person name="Deng R."/>
            <person name="Deng X."/>
            <person name="Fan L."/>
            <person name="Fantoni G."/>
            <person name="Fitzgerald M."/>
            <person name="Gogineni E."/>
            <person name="Goldberg J.M."/>
            <person name="Handley G."/>
            <person name="Hu X."/>
            <person name="Huber C."/>
            <person name="Jiao X."/>
            <person name="Jones K."/>
            <person name="Levin J.Z."/>
            <person name="Liu Y."/>
            <person name="Macdonald P."/>
            <person name="Melnikov A."/>
            <person name="Raley C."/>
            <person name="Sassi M."/>
            <person name="Sherman B.T."/>
            <person name="Song X."/>
            <person name="Sykes S."/>
            <person name="Tran B."/>
            <person name="Walsh L."/>
            <person name="Xia Y."/>
            <person name="Yang J."/>
            <person name="Young S."/>
            <person name="Zeng Q."/>
            <person name="Zheng X."/>
            <person name="Stephens R."/>
            <person name="Nusbaum C."/>
            <person name="Birren B.W."/>
            <person name="Azadi P."/>
            <person name="Lempicki R.A."/>
            <person name="Cuomo C.A."/>
            <person name="Kovacs J.A."/>
        </authorList>
    </citation>
    <scope>NUCLEOTIDE SEQUENCE [LARGE SCALE GENOMIC DNA]</scope>
    <source>
        <strain evidence="4">RU7</strain>
    </source>
</reference>
<dbReference type="AlphaFoldDB" id="A0A0W4ZTF2"/>
<dbReference type="Pfam" id="PF00226">
    <property type="entry name" value="DnaJ"/>
    <property type="match status" value="1"/>
</dbReference>
<comment type="caution">
    <text evidence="3">The sequence shown here is derived from an EMBL/GenBank/DDBJ whole genome shotgun (WGS) entry which is preliminary data.</text>
</comment>
<dbReference type="CDD" id="cd06257">
    <property type="entry name" value="DnaJ"/>
    <property type="match status" value="1"/>
</dbReference>
<dbReference type="RefSeq" id="XP_018230351.1">
    <property type="nucleotide sequence ID" value="XM_018373184.1"/>
</dbReference>
<dbReference type="SUPFAM" id="SSF46565">
    <property type="entry name" value="Chaperone J-domain"/>
    <property type="match status" value="1"/>
</dbReference>
<sequence>MEDVDEIDRILANEDAEFAKDQEIERILNTFRLDAYSILGLQPGVSAANIQNTFRKKSLLIHPDKTKNPKAPDAFDRLKKAESDLMDPKIREKLDTAFATARKMLIKERKWDLDHPELTTEAFQNDVRERTKHVLIDDELRKRKARQIQMAEEGRQKKRLEEEAEERKRKKEYEKAWEENRENRINNWRDFQKSGPQKRKRQKEKSLG</sequence>
<dbReference type="Gene3D" id="1.10.287.110">
    <property type="entry name" value="DnaJ domain"/>
    <property type="match status" value="1"/>
</dbReference>
<dbReference type="PANTHER" id="PTHR46620:SF1">
    <property type="entry name" value="J DOMAIN-CONTAINING PROTEIN SPF31"/>
    <property type="match status" value="1"/>
</dbReference>
<feature type="compositionally biased region" description="Basic and acidic residues" evidence="1">
    <location>
        <begin position="152"/>
        <end position="184"/>
    </location>
</feature>
<feature type="compositionally biased region" description="Basic residues" evidence="1">
    <location>
        <begin position="196"/>
        <end position="208"/>
    </location>
</feature>